<dbReference type="PIRSF" id="PIRSF001369">
    <property type="entry name" value="Citrate_synth"/>
    <property type="match status" value="1"/>
</dbReference>
<keyword evidence="8" id="KW-0012">Acyltransferase</keyword>
<evidence type="ECO:0000256" key="5">
    <source>
        <dbReference type="ARBA" id="ARBA00049288"/>
    </source>
</evidence>
<dbReference type="PANTHER" id="PTHR11739:SF4">
    <property type="entry name" value="CITRATE SYNTHASE, PEROXISOMAL"/>
    <property type="match status" value="1"/>
</dbReference>
<evidence type="ECO:0000256" key="6">
    <source>
        <dbReference type="PIRNR" id="PIRNR001369"/>
    </source>
</evidence>
<accession>A0A0S4KPI7</accession>
<dbReference type="Pfam" id="PF00285">
    <property type="entry name" value="Citrate_synt"/>
    <property type="match status" value="1"/>
</dbReference>
<evidence type="ECO:0000256" key="7">
    <source>
        <dbReference type="PIRSR" id="PIRSR001369-1"/>
    </source>
</evidence>
<proteinExistence type="inferred from homology"/>
<evidence type="ECO:0000256" key="4">
    <source>
        <dbReference type="ARBA" id="ARBA00022679"/>
    </source>
</evidence>
<dbReference type="Gene3D" id="1.10.580.10">
    <property type="entry name" value="Citrate Synthase, domain 1"/>
    <property type="match status" value="1"/>
</dbReference>
<dbReference type="InterPro" id="IPR036969">
    <property type="entry name" value="Citrate_synthase_sf"/>
</dbReference>
<gene>
    <name evidence="8" type="primary">prpC</name>
    <name evidence="8" type="ORF">NITINOP_0934</name>
</gene>
<dbReference type="EMBL" id="LN885086">
    <property type="protein sequence ID" value="CUQ65909.1"/>
    <property type="molecule type" value="Genomic_DNA"/>
</dbReference>
<sequence>MPIVESVTQHYSPGLEGVPAGETAICQVDEGGAGLRYRGYAVGDLAEQAMFEEVAYLLLFGKLPTRKELTDFSADLAARSVLPDRIVAFLATLPSDAHPMDMLRTAVSWLGLLDPDSRHRSREATLRMSIRLLAQIPLVIATAHRLAMGAELVPRQPHLSFAENLLLYLTGLKADEDERARAMARVLDVSLILYAEHEFNASTFSARVTASTLTDLYSAVTAAIGTLKGPLHGGANEAVAEMFVSIGSPDRAEAWVKEALAEKKRIMGFGHRVLKHGDVRSDIIQREAARLSDLCGDRRWYDIALAVDHVMRREKGLYPNLDFYTAVAYVLMGIPRALYTPLFVCSRIAGWCAHVIEQQEQNRLIRPRALYKGPAPEAYVALDDRR</sequence>
<dbReference type="InterPro" id="IPR002020">
    <property type="entry name" value="Citrate_synthase"/>
</dbReference>
<dbReference type="GO" id="GO:0036440">
    <property type="term" value="F:citrate synthase activity"/>
    <property type="evidence" value="ECO:0007669"/>
    <property type="project" value="UniProtKB-EC"/>
</dbReference>
<dbReference type="GO" id="GO:0006099">
    <property type="term" value="P:tricarboxylic acid cycle"/>
    <property type="evidence" value="ECO:0007669"/>
    <property type="project" value="UniProtKB-UniPathway"/>
</dbReference>
<keyword evidence="9" id="KW-1185">Reference proteome</keyword>
<protein>
    <recommendedName>
        <fullName evidence="6">Citrate synthase</fullName>
    </recommendedName>
</protein>
<evidence type="ECO:0000313" key="9">
    <source>
        <dbReference type="Proteomes" id="UP000066284"/>
    </source>
</evidence>
<dbReference type="InterPro" id="IPR016142">
    <property type="entry name" value="Citrate_synth-like_lrg_a-sub"/>
</dbReference>
<dbReference type="InterPro" id="IPR011278">
    <property type="entry name" value="2-MeCitrate/Citrate_synth_II"/>
</dbReference>
<dbReference type="UniPathway" id="UPA00223"/>
<comment type="pathway">
    <text evidence="1">Carbohydrate metabolism; tricarboxylic acid cycle; isocitrate from oxaloacetate: step 1/2.</text>
</comment>
<comment type="catalytic activity">
    <reaction evidence="5">
        <text>oxaloacetate + acetyl-CoA + H2O = citrate + CoA + H(+)</text>
        <dbReference type="Rhea" id="RHEA:16845"/>
        <dbReference type="ChEBI" id="CHEBI:15377"/>
        <dbReference type="ChEBI" id="CHEBI:15378"/>
        <dbReference type="ChEBI" id="CHEBI:16452"/>
        <dbReference type="ChEBI" id="CHEBI:16947"/>
        <dbReference type="ChEBI" id="CHEBI:57287"/>
        <dbReference type="ChEBI" id="CHEBI:57288"/>
        <dbReference type="EC" id="2.3.3.16"/>
    </reaction>
</comment>
<dbReference type="AlphaFoldDB" id="A0A0S4KPI7"/>
<dbReference type="RefSeq" id="WP_062483599.1">
    <property type="nucleotide sequence ID" value="NZ_LN885086.1"/>
</dbReference>
<dbReference type="GO" id="GO:0005829">
    <property type="term" value="C:cytosol"/>
    <property type="evidence" value="ECO:0007669"/>
    <property type="project" value="TreeGrafter"/>
</dbReference>
<name>A0A0S4KPI7_9BACT</name>
<dbReference type="GO" id="GO:0005975">
    <property type="term" value="P:carbohydrate metabolic process"/>
    <property type="evidence" value="ECO:0007669"/>
    <property type="project" value="TreeGrafter"/>
</dbReference>
<dbReference type="InterPro" id="IPR016143">
    <property type="entry name" value="Citrate_synth-like_sm_a-sub"/>
</dbReference>
<keyword evidence="4 6" id="KW-0808">Transferase</keyword>
<reference evidence="9" key="1">
    <citation type="submission" date="2015-09" db="EMBL/GenBank/DDBJ databases">
        <authorList>
            <person name="Daims H."/>
        </authorList>
    </citation>
    <scope>NUCLEOTIDE SEQUENCE [LARGE SCALE GENOMIC DNA]</scope>
</reference>
<evidence type="ECO:0000256" key="3">
    <source>
        <dbReference type="ARBA" id="ARBA00022532"/>
    </source>
</evidence>
<dbReference type="InterPro" id="IPR024176">
    <property type="entry name" value="Citrate_synthase_bac-typ"/>
</dbReference>
<dbReference type="PRINTS" id="PR00143">
    <property type="entry name" value="CITRTSNTHASE"/>
</dbReference>
<organism evidence="8 9">
    <name type="scientific">Candidatus Nitrospira inopinata</name>
    <dbReference type="NCBI Taxonomy" id="1715989"/>
    <lineage>
        <taxon>Bacteria</taxon>
        <taxon>Pseudomonadati</taxon>
        <taxon>Nitrospirota</taxon>
        <taxon>Nitrospiria</taxon>
        <taxon>Nitrospirales</taxon>
        <taxon>Nitrospiraceae</taxon>
        <taxon>Nitrospira</taxon>
    </lineage>
</organism>
<keyword evidence="3" id="KW-0816">Tricarboxylic acid cycle</keyword>
<dbReference type="Proteomes" id="UP000066284">
    <property type="component" value="Chromosome 1"/>
</dbReference>
<comment type="similarity">
    <text evidence="2 6">Belongs to the citrate synthase family.</text>
</comment>
<dbReference type="SUPFAM" id="SSF48256">
    <property type="entry name" value="Citrate synthase"/>
    <property type="match status" value="1"/>
</dbReference>
<feature type="active site" evidence="7">
    <location>
        <position position="322"/>
    </location>
</feature>
<feature type="active site" evidence="7">
    <location>
        <position position="271"/>
    </location>
</feature>
<evidence type="ECO:0000256" key="2">
    <source>
        <dbReference type="ARBA" id="ARBA00010566"/>
    </source>
</evidence>
<evidence type="ECO:0000313" key="8">
    <source>
        <dbReference type="EMBL" id="CUQ65909.1"/>
    </source>
</evidence>
<dbReference type="KEGG" id="nio:NITINOP_0934"/>
<dbReference type="PANTHER" id="PTHR11739">
    <property type="entry name" value="CITRATE SYNTHASE"/>
    <property type="match status" value="1"/>
</dbReference>
<dbReference type="Gene3D" id="1.10.230.10">
    <property type="entry name" value="Cytochrome P450-Terp, domain 2"/>
    <property type="match status" value="1"/>
</dbReference>
<dbReference type="OrthoDB" id="9800864at2"/>
<dbReference type="NCBIfam" id="TIGR01800">
    <property type="entry name" value="cit_synth_II"/>
    <property type="match status" value="1"/>
</dbReference>
<evidence type="ECO:0000256" key="1">
    <source>
        <dbReference type="ARBA" id="ARBA00004751"/>
    </source>
</evidence>
<dbReference type="STRING" id="1715989.NITINOP_0934"/>